<feature type="region of interest" description="Disordered" evidence="1">
    <location>
        <begin position="255"/>
        <end position="340"/>
    </location>
</feature>
<dbReference type="Gene3D" id="1.10.287.110">
    <property type="entry name" value="DnaJ domain"/>
    <property type="match status" value="1"/>
</dbReference>
<organism evidence="2 3">
    <name type="scientific">Prorocentrum cordatum</name>
    <dbReference type="NCBI Taxonomy" id="2364126"/>
    <lineage>
        <taxon>Eukaryota</taxon>
        <taxon>Sar</taxon>
        <taxon>Alveolata</taxon>
        <taxon>Dinophyceae</taxon>
        <taxon>Prorocentrales</taxon>
        <taxon>Prorocentraceae</taxon>
        <taxon>Prorocentrum</taxon>
    </lineage>
</organism>
<dbReference type="InterPro" id="IPR036869">
    <property type="entry name" value="J_dom_sf"/>
</dbReference>
<sequence>ASCSFSANKDARARFRRPSSPWRMQAALEFLAQGLGVLAYQRLRGVLYERLVGHPPPWDEGSPPAGSSWPLGWGPEGGGGGTCPSQPPGPPPPTVCLGLAVDLSSGLTPLLLPSVVAALVATAVASRASPCQTADEGGAELEADSEPFQDAEAEAAAPPAGAGRGAPKRASRALLIPPPGAAVPKRSARVAEPALDDLDGVPQARAELQSEIRAMMAEQASRLQGPPLGAPGAGVPPRAGAPQLFADEAARVGLQGGRAPEHPGGMAARSDGAAEPAASAGGASAASEGASEGAPRPRGPINALDYRSRASAPAASAADAEASGAEGAHAAGHDTGHTAPGAAMRQATLAAVPGPGDLASMRAAHGRDAVTGFDARVVRRPAAAPRLAAARSLLQVRAGAGHSAIQRQFRALAGRFHPDKPTGDLTRWRRFCEAKNVLLQAAQAEADGADPAAGSGAAARALAKAHAAGKGKGRGGRAAGLTHMLASLDDALSDRVHSARSEIRAGSQLTDGPACPPTRRSGVSEPQAARPTSEALAVAEDVASRAAANPGEIREARSAIQRAVVADPLHDPAARARARQDLATGMAERIHMRRLTAAAQAESRGGPRTAPHELARRFSSTLRGLSNRGEVQARAEREALAARAPDGIPSRGGPSLDQHEAVFAADPRAHARADQEAGDAARISSAARSGDLACWAQGALGWRVEIGGEPVVVVDYPSDDPAMVELCQNAVWWLQHFCPDGLNEPKSDDALACLHEGLLTYGRLFGPEGLAPVAEPSWLTLVSGAVDASTVPAKFRAMASGAVRGIGLGANVHRRRQTAALACLFDLLGHATADGSAPPPTFWSSDGSAPPHWRAGRNAISSVPHPLGWSPARQRANAAPSIAWATACETADTPLSSQIEAEARRVVRETGVDYTEVRAGLARRSGVERPIVANCLPPYYRSRRERSAVLGMEGRLSGPLARAAVLRCVCGVCVRAVDAAPEA</sequence>
<keyword evidence="3" id="KW-1185">Reference proteome</keyword>
<gene>
    <name evidence="2" type="ORF">PCOR1329_LOCUS12732</name>
</gene>
<feature type="non-terminal residue" evidence="2">
    <location>
        <position position="1"/>
    </location>
</feature>
<feature type="non-terminal residue" evidence="2">
    <location>
        <position position="983"/>
    </location>
</feature>
<name>A0ABN9QNI4_9DINO</name>
<evidence type="ECO:0008006" key="4">
    <source>
        <dbReference type="Google" id="ProtNLM"/>
    </source>
</evidence>
<dbReference type="InterPro" id="IPR001623">
    <property type="entry name" value="DnaJ_domain"/>
</dbReference>
<dbReference type="EMBL" id="CAUYUJ010003736">
    <property type="protein sequence ID" value="CAK0806546.1"/>
    <property type="molecule type" value="Genomic_DNA"/>
</dbReference>
<feature type="region of interest" description="Disordered" evidence="1">
    <location>
        <begin position="58"/>
        <end position="90"/>
    </location>
</feature>
<reference evidence="2" key="1">
    <citation type="submission" date="2023-10" db="EMBL/GenBank/DDBJ databases">
        <authorList>
            <person name="Chen Y."/>
            <person name="Shah S."/>
            <person name="Dougan E. K."/>
            <person name="Thang M."/>
            <person name="Chan C."/>
        </authorList>
    </citation>
    <scope>NUCLEOTIDE SEQUENCE [LARGE SCALE GENOMIC DNA]</scope>
</reference>
<feature type="region of interest" description="Disordered" evidence="1">
    <location>
        <begin position="499"/>
        <end position="534"/>
    </location>
</feature>
<protein>
    <recommendedName>
        <fullName evidence="4">J domain-containing protein</fullName>
    </recommendedName>
</protein>
<feature type="compositionally biased region" description="Low complexity" evidence="1">
    <location>
        <begin position="310"/>
        <end position="330"/>
    </location>
</feature>
<dbReference type="Proteomes" id="UP001189429">
    <property type="component" value="Unassembled WGS sequence"/>
</dbReference>
<feature type="compositionally biased region" description="Acidic residues" evidence="1">
    <location>
        <begin position="137"/>
        <end position="153"/>
    </location>
</feature>
<evidence type="ECO:0000313" key="2">
    <source>
        <dbReference type="EMBL" id="CAK0806546.1"/>
    </source>
</evidence>
<dbReference type="CDD" id="cd06257">
    <property type="entry name" value="DnaJ"/>
    <property type="match status" value="1"/>
</dbReference>
<evidence type="ECO:0000256" key="1">
    <source>
        <dbReference type="SAM" id="MobiDB-lite"/>
    </source>
</evidence>
<accession>A0ABN9QNI4</accession>
<evidence type="ECO:0000313" key="3">
    <source>
        <dbReference type="Proteomes" id="UP001189429"/>
    </source>
</evidence>
<comment type="caution">
    <text evidence="2">The sequence shown here is derived from an EMBL/GenBank/DDBJ whole genome shotgun (WGS) entry which is preliminary data.</text>
</comment>
<dbReference type="SUPFAM" id="SSF46565">
    <property type="entry name" value="Chaperone J-domain"/>
    <property type="match status" value="1"/>
</dbReference>
<feature type="compositionally biased region" description="Low complexity" evidence="1">
    <location>
        <begin position="267"/>
        <end position="294"/>
    </location>
</feature>
<feature type="region of interest" description="Disordered" evidence="1">
    <location>
        <begin position="128"/>
        <end position="169"/>
    </location>
</feature>
<proteinExistence type="predicted"/>